<dbReference type="AlphaFoldDB" id="A0A1E5XQL2"/>
<dbReference type="InterPro" id="IPR024455">
    <property type="entry name" value="Phage_capsid"/>
</dbReference>
<dbReference type="SUPFAM" id="SSF56563">
    <property type="entry name" value="Major capsid protein gp5"/>
    <property type="match status" value="1"/>
</dbReference>
<dbReference type="InterPro" id="IPR054612">
    <property type="entry name" value="Phage_capsid-like_C"/>
</dbReference>
<dbReference type="Proteomes" id="UP000095463">
    <property type="component" value="Unassembled WGS sequence"/>
</dbReference>
<keyword evidence="4" id="KW-1185">Reference proteome</keyword>
<comment type="caution">
    <text evidence="3">The sequence shown here is derived from an EMBL/GenBank/DDBJ whole genome shotgun (WGS) entry which is preliminary data.</text>
</comment>
<evidence type="ECO:0000313" key="4">
    <source>
        <dbReference type="Proteomes" id="UP000095463"/>
    </source>
</evidence>
<accession>A0A1E5XQL2</accession>
<gene>
    <name evidence="3" type="ORF">VW23_001255</name>
</gene>
<dbReference type="NCBIfam" id="TIGR01554">
    <property type="entry name" value="major_cap_HK97"/>
    <property type="match status" value="1"/>
</dbReference>
<proteinExistence type="predicted"/>
<comment type="subcellular location">
    <subcellularLocation>
        <location evidence="1">Virion</location>
    </subcellularLocation>
</comment>
<dbReference type="Pfam" id="PF05065">
    <property type="entry name" value="Phage_capsid"/>
    <property type="match status" value="1"/>
</dbReference>
<protein>
    <submittedName>
        <fullName evidence="3">Phage capsid protein</fullName>
    </submittedName>
</protein>
<sequence>MTFHNNVFFKNYVEAKGSNFAEAYASKTPKAGVSIRQKPEPGLEFARFAIALAAAGGNIVHAHEIAKHRYPNERRVITSLKAAMGAGTTTNPTWSAPLVDSYQRFAGDFVEFLRPQTIIGQFGAGSIPSLRRIPFNVSIPAQTSGGEGYWVGEGKPKPLTKFDFSEITLGFAKVANIAVLTNELIRFSNPDAELIVRDQLAAALIARLDTDFVNPAKAAVANVSPASIINGVTPIASSGADIEAVDTDIKALVATYLAANVSITGAVFIMRATTAFSLSLMKNVLGQKAFPEISLTGGSFYGLPAIVSDYVPEGTVILANTREIYLADDGQVMVDASGEASLEMSDAPTNDATTGQGASLVSMFQTNSVAIRAERYINWAKRRTNAVAVLTGAAWGDGALGS</sequence>
<evidence type="ECO:0000256" key="1">
    <source>
        <dbReference type="ARBA" id="ARBA00004328"/>
    </source>
</evidence>
<evidence type="ECO:0000313" key="3">
    <source>
        <dbReference type="EMBL" id="OEO30902.1"/>
    </source>
</evidence>
<dbReference type="Gene3D" id="3.30.2400.10">
    <property type="entry name" value="Major capsid protein gp5"/>
    <property type="match status" value="1"/>
</dbReference>
<dbReference type="OrthoDB" id="9804926at2"/>
<feature type="domain" description="Phage capsid-like C-terminal" evidence="2">
    <location>
        <begin position="136"/>
        <end position="391"/>
    </location>
</feature>
<dbReference type="RefSeq" id="WP_069909908.1">
    <property type="nucleotide sequence ID" value="NZ_LAJE02000179.1"/>
</dbReference>
<evidence type="ECO:0000259" key="2">
    <source>
        <dbReference type="Pfam" id="PF05065"/>
    </source>
</evidence>
<dbReference type="EMBL" id="LAJE02000179">
    <property type="protein sequence ID" value="OEO30902.1"/>
    <property type="molecule type" value="Genomic_DNA"/>
</dbReference>
<dbReference type="Gene3D" id="3.30.2320.10">
    <property type="entry name" value="hypothetical protein PF0899 domain"/>
    <property type="match status" value="1"/>
</dbReference>
<organism evidence="3 4">
    <name type="scientific">Devosia insulae DS-56</name>
    <dbReference type="NCBI Taxonomy" id="1116389"/>
    <lineage>
        <taxon>Bacteria</taxon>
        <taxon>Pseudomonadati</taxon>
        <taxon>Pseudomonadota</taxon>
        <taxon>Alphaproteobacteria</taxon>
        <taxon>Hyphomicrobiales</taxon>
        <taxon>Devosiaceae</taxon>
        <taxon>Devosia</taxon>
    </lineage>
</organism>
<reference evidence="3 4" key="1">
    <citation type="journal article" date="2015" name="Genome Announc.">
        <title>Genome Assemblies of Three Soil-Associated Devosia species: D. insulae, D. limi, and D. soli.</title>
        <authorList>
            <person name="Hassan Y.I."/>
            <person name="Lepp D."/>
            <person name="Zhou T."/>
        </authorList>
    </citation>
    <scope>NUCLEOTIDE SEQUENCE [LARGE SCALE GENOMIC DNA]</scope>
    <source>
        <strain evidence="3 4">DS-56</strain>
    </source>
</reference>
<name>A0A1E5XQL2_9HYPH</name>